<proteinExistence type="inferred from homology"/>
<evidence type="ECO:0000256" key="12">
    <source>
        <dbReference type="ARBA" id="ARBA00022989"/>
    </source>
</evidence>
<dbReference type="EMBL" id="JAWXYG010000010">
    <property type="protein sequence ID" value="KAK4260344.1"/>
    <property type="molecule type" value="Genomic_DNA"/>
</dbReference>
<keyword evidence="6 15" id="KW-0812">Transmembrane</keyword>
<evidence type="ECO:0000256" key="8">
    <source>
        <dbReference type="ARBA" id="ARBA00022729"/>
    </source>
</evidence>
<feature type="chain" id="PRO_5042119770" description="RING-type E3 ubiquitin transferase" evidence="16">
    <location>
        <begin position="25"/>
        <end position="242"/>
    </location>
</feature>
<name>A0AAE1JVW3_9FABA</name>
<evidence type="ECO:0000256" key="10">
    <source>
        <dbReference type="ARBA" id="ARBA00022786"/>
    </source>
</evidence>
<dbReference type="InterPro" id="IPR046948">
    <property type="entry name" value="ATL20-22-like"/>
</dbReference>
<keyword evidence="19" id="KW-1185">Reference proteome</keyword>
<feature type="signal peptide" evidence="16">
    <location>
        <begin position="1"/>
        <end position="24"/>
    </location>
</feature>
<evidence type="ECO:0000256" key="14">
    <source>
        <dbReference type="ARBA" id="ARBA00024209"/>
    </source>
</evidence>
<keyword evidence="12 15" id="KW-1133">Transmembrane helix</keyword>
<evidence type="ECO:0000256" key="4">
    <source>
        <dbReference type="ARBA" id="ARBA00012483"/>
    </source>
</evidence>
<dbReference type="Proteomes" id="UP001293593">
    <property type="component" value="Unassembled WGS sequence"/>
</dbReference>
<dbReference type="PANTHER" id="PTHR46279:SF12">
    <property type="entry name" value="RING-TYPE E3 UBIQUITIN TRANSFERASE"/>
    <property type="match status" value="1"/>
</dbReference>
<evidence type="ECO:0000256" key="13">
    <source>
        <dbReference type="ARBA" id="ARBA00023136"/>
    </source>
</evidence>
<keyword evidence="8 16" id="KW-0732">Signal</keyword>
<feature type="domain" description="Wall-associated receptor kinase galacturonan-binding" evidence="17">
    <location>
        <begin position="29"/>
        <end position="97"/>
    </location>
</feature>
<dbReference type="InterPro" id="IPR025287">
    <property type="entry name" value="WAK_GUB"/>
</dbReference>
<evidence type="ECO:0000256" key="5">
    <source>
        <dbReference type="ARBA" id="ARBA00022679"/>
    </source>
</evidence>
<evidence type="ECO:0000256" key="6">
    <source>
        <dbReference type="ARBA" id="ARBA00022692"/>
    </source>
</evidence>
<comment type="subcellular location">
    <subcellularLocation>
        <location evidence="2">Membrane</location>
        <topology evidence="2">Single-pass membrane protein</topology>
    </subcellularLocation>
</comment>
<feature type="transmembrane region" description="Helical" evidence="15">
    <location>
        <begin position="204"/>
        <end position="222"/>
    </location>
</feature>
<dbReference type="GO" id="GO:0030247">
    <property type="term" value="F:polysaccharide binding"/>
    <property type="evidence" value="ECO:0007669"/>
    <property type="project" value="InterPro"/>
</dbReference>
<accession>A0AAE1JVW3</accession>
<protein>
    <recommendedName>
        <fullName evidence="4">RING-type E3 ubiquitin transferase</fullName>
        <ecNumber evidence="4">2.3.2.27</ecNumber>
    </recommendedName>
</protein>
<evidence type="ECO:0000256" key="2">
    <source>
        <dbReference type="ARBA" id="ARBA00004167"/>
    </source>
</evidence>
<evidence type="ECO:0000259" key="17">
    <source>
        <dbReference type="Pfam" id="PF13947"/>
    </source>
</evidence>
<dbReference type="GO" id="GO:0016020">
    <property type="term" value="C:membrane"/>
    <property type="evidence" value="ECO:0007669"/>
    <property type="project" value="UniProtKB-SubCell"/>
</dbReference>
<dbReference type="Pfam" id="PF13947">
    <property type="entry name" value="GUB_WAK_bind"/>
    <property type="match status" value="1"/>
</dbReference>
<organism evidence="18 19">
    <name type="scientific">Acacia crassicarpa</name>
    <name type="common">northern wattle</name>
    <dbReference type="NCBI Taxonomy" id="499986"/>
    <lineage>
        <taxon>Eukaryota</taxon>
        <taxon>Viridiplantae</taxon>
        <taxon>Streptophyta</taxon>
        <taxon>Embryophyta</taxon>
        <taxon>Tracheophyta</taxon>
        <taxon>Spermatophyta</taxon>
        <taxon>Magnoliopsida</taxon>
        <taxon>eudicotyledons</taxon>
        <taxon>Gunneridae</taxon>
        <taxon>Pentapetalae</taxon>
        <taxon>rosids</taxon>
        <taxon>fabids</taxon>
        <taxon>Fabales</taxon>
        <taxon>Fabaceae</taxon>
        <taxon>Caesalpinioideae</taxon>
        <taxon>mimosoid clade</taxon>
        <taxon>Acacieae</taxon>
        <taxon>Acacia</taxon>
    </lineage>
</organism>
<evidence type="ECO:0000256" key="15">
    <source>
        <dbReference type="SAM" id="Phobius"/>
    </source>
</evidence>
<evidence type="ECO:0000256" key="7">
    <source>
        <dbReference type="ARBA" id="ARBA00022723"/>
    </source>
</evidence>
<reference evidence="18" key="1">
    <citation type="submission" date="2023-10" db="EMBL/GenBank/DDBJ databases">
        <title>Chromosome-level genome of the transformable northern wattle, Acacia crassicarpa.</title>
        <authorList>
            <person name="Massaro I."/>
            <person name="Sinha N.R."/>
            <person name="Poethig S."/>
            <person name="Leichty A.R."/>
        </authorList>
    </citation>
    <scope>NUCLEOTIDE SEQUENCE</scope>
    <source>
        <strain evidence="18">Acra3RX</strain>
        <tissue evidence="18">Leaf</tissue>
    </source>
</reference>
<dbReference type="PANTHER" id="PTHR46279">
    <property type="entry name" value="RING/U-BOX SUPERFAMILY PROTEIN"/>
    <property type="match status" value="1"/>
</dbReference>
<keyword evidence="5" id="KW-0808">Transferase</keyword>
<sequence>MPPFIFFIIFWFSIFQNSIHFLSANPTASSCSNGGPRISYPFHLNHPQQPQTLSYEDVPSGFDLLCKNNLTTIHFPSLGDYLVVKSISYPAKRINLLDPRNCVHHVFLNLDLSLTPFQYFYVLKNYTYLNCSTSLPRPFMEIPCMSASDFHVYTVEPSLPLPDSCVAVKTVAIPFEYSPYLSDNSLGLGLTWDFPLFQETRTEYTVVSICMFVIVVAILVSIKVQWSRRNPGEKEDQLLQSL</sequence>
<evidence type="ECO:0000256" key="1">
    <source>
        <dbReference type="ARBA" id="ARBA00000900"/>
    </source>
</evidence>
<evidence type="ECO:0000256" key="3">
    <source>
        <dbReference type="ARBA" id="ARBA00004906"/>
    </source>
</evidence>
<evidence type="ECO:0000256" key="11">
    <source>
        <dbReference type="ARBA" id="ARBA00022833"/>
    </source>
</evidence>
<evidence type="ECO:0000256" key="9">
    <source>
        <dbReference type="ARBA" id="ARBA00022771"/>
    </source>
</evidence>
<comment type="caution">
    <text evidence="18">The sequence shown here is derived from an EMBL/GenBank/DDBJ whole genome shotgun (WGS) entry which is preliminary data.</text>
</comment>
<keyword evidence="10" id="KW-0833">Ubl conjugation pathway</keyword>
<keyword evidence="9" id="KW-0863">Zinc-finger</keyword>
<comment type="pathway">
    <text evidence="3">Protein modification; protein ubiquitination.</text>
</comment>
<dbReference type="GO" id="GO:0008270">
    <property type="term" value="F:zinc ion binding"/>
    <property type="evidence" value="ECO:0007669"/>
    <property type="project" value="UniProtKB-KW"/>
</dbReference>
<keyword evidence="13 15" id="KW-0472">Membrane</keyword>
<comment type="catalytic activity">
    <reaction evidence="1">
        <text>S-ubiquitinyl-[E2 ubiquitin-conjugating enzyme]-L-cysteine + [acceptor protein]-L-lysine = [E2 ubiquitin-conjugating enzyme]-L-cysteine + N(6)-ubiquitinyl-[acceptor protein]-L-lysine.</text>
        <dbReference type="EC" id="2.3.2.27"/>
    </reaction>
</comment>
<dbReference type="EC" id="2.3.2.27" evidence="4"/>
<dbReference type="GO" id="GO:0061630">
    <property type="term" value="F:ubiquitin protein ligase activity"/>
    <property type="evidence" value="ECO:0007669"/>
    <property type="project" value="UniProtKB-EC"/>
</dbReference>
<evidence type="ECO:0000313" key="18">
    <source>
        <dbReference type="EMBL" id="KAK4260344.1"/>
    </source>
</evidence>
<evidence type="ECO:0000256" key="16">
    <source>
        <dbReference type="SAM" id="SignalP"/>
    </source>
</evidence>
<dbReference type="AlphaFoldDB" id="A0AAE1JVW3"/>
<keyword evidence="7" id="KW-0479">Metal-binding</keyword>
<gene>
    <name evidence="18" type="ORF">QN277_003472</name>
</gene>
<comment type="similarity">
    <text evidence="14">Belongs to the RING-type zinc finger family. ATL subfamily.</text>
</comment>
<keyword evidence="11" id="KW-0862">Zinc</keyword>
<evidence type="ECO:0000313" key="19">
    <source>
        <dbReference type="Proteomes" id="UP001293593"/>
    </source>
</evidence>